<evidence type="ECO:0000313" key="2">
    <source>
        <dbReference type="Proteomes" id="UP000827092"/>
    </source>
</evidence>
<name>A0AAV6UD63_9ARAC</name>
<comment type="caution">
    <text evidence="1">The sequence shown here is derived from an EMBL/GenBank/DDBJ whole genome shotgun (WGS) entry which is preliminary data.</text>
</comment>
<gene>
    <name evidence="1" type="ORF">JTE90_014822</name>
</gene>
<dbReference type="AlphaFoldDB" id="A0AAV6UD63"/>
<organism evidence="1 2">
    <name type="scientific">Oedothorax gibbosus</name>
    <dbReference type="NCBI Taxonomy" id="931172"/>
    <lineage>
        <taxon>Eukaryota</taxon>
        <taxon>Metazoa</taxon>
        <taxon>Ecdysozoa</taxon>
        <taxon>Arthropoda</taxon>
        <taxon>Chelicerata</taxon>
        <taxon>Arachnida</taxon>
        <taxon>Araneae</taxon>
        <taxon>Araneomorphae</taxon>
        <taxon>Entelegynae</taxon>
        <taxon>Araneoidea</taxon>
        <taxon>Linyphiidae</taxon>
        <taxon>Erigoninae</taxon>
        <taxon>Oedothorax</taxon>
    </lineage>
</organism>
<proteinExistence type="predicted"/>
<dbReference type="Proteomes" id="UP000827092">
    <property type="component" value="Unassembled WGS sequence"/>
</dbReference>
<protein>
    <submittedName>
        <fullName evidence="1">Uncharacterized protein</fullName>
    </submittedName>
</protein>
<evidence type="ECO:0000313" key="1">
    <source>
        <dbReference type="EMBL" id="KAG8181689.1"/>
    </source>
</evidence>
<keyword evidence="2" id="KW-1185">Reference proteome</keyword>
<dbReference type="EMBL" id="JAFNEN010000500">
    <property type="protein sequence ID" value="KAG8181689.1"/>
    <property type="molecule type" value="Genomic_DNA"/>
</dbReference>
<accession>A0AAV6UD63</accession>
<reference evidence="1 2" key="1">
    <citation type="journal article" date="2022" name="Nat. Ecol. Evol.">
        <title>A masculinizing supergene underlies an exaggerated male reproductive morph in a spider.</title>
        <authorList>
            <person name="Hendrickx F."/>
            <person name="De Corte Z."/>
            <person name="Sonet G."/>
            <person name="Van Belleghem S.M."/>
            <person name="Kostlbacher S."/>
            <person name="Vangestel C."/>
        </authorList>
    </citation>
    <scope>NUCLEOTIDE SEQUENCE [LARGE SCALE GENOMIC DNA]</scope>
    <source>
        <strain evidence="1">W744_W776</strain>
    </source>
</reference>
<sequence>MKSKNTGIREMNTAQYVATDLEPKPVNSANSTPFRRYFRTLANGDALILELFRSPNGELVGVLHLLSGTNLQL</sequence>